<proteinExistence type="predicted"/>
<keyword evidence="1" id="KW-0472">Membrane</keyword>
<dbReference type="GO" id="GO:0016020">
    <property type="term" value="C:membrane"/>
    <property type="evidence" value="ECO:0007669"/>
    <property type="project" value="InterPro"/>
</dbReference>
<comment type="caution">
    <text evidence="3">The sequence shown here is derived from an EMBL/GenBank/DDBJ whole genome shotgun (WGS) entry which is preliminary data.</text>
</comment>
<dbReference type="InterPro" id="IPR010559">
    <property type="entry name" value="Sig_transdc_His_kin_internal"/>
</dbReference>
<dbReference type="EMBL" id="JAEDAK010000021">
    <property type="protein sequence ID" value="MBH9579349.1"/>
    <property type="molecule type" value="Genomic_DNA"/>
</dbReference>
<dbReference type="RefSeq" id="WP_198113183.1">
    <property type="nucleotide sequence ID" value="NZ_JAEDAK010000021.1"/>
</dbReference>
<evidence type="ECO:0000313" key="4">
    <source>
        <dbReference type="Proteomes" id="UP000613266"/>
    </source>
</evidence>
<dbReference type="GO" id="GO:0000155">
    <property type="term" value="F:phosphorelay sensor kinase activity"/>
    <property type="evidence" value="ECO:0007669"/>
    <property type="project" value="InterPro"/>
</dbReference>
<organism evidence="3 4">
    <name type="scientific">Inhella proteolytica</name>
    <dbReference type="NCBI Taxonomy" id="2795029"/>
    <lineage>
        <taxon>Bacteria</taxon>
        <taxon>Pseudomonadati</taxon>
        <taxon>Pseudomonadota</taxon>
        <taxon>Betaproteobacteria</taxon>
        <taxon>Burkholderiales</taxon>
        <taxon>Sphaerotilaceae</taxon>
        <taxon>Inhella</taxon>
    </lineage>
</organism>
<sequence>MSPSPQQLIGQAIQHALRHWRWALFIGAANLFSNGTPFANSMIEVNVPSALVYNVLQFGFPLLAALHLADRAVDARRLSAPLAYGAAVLGTVLLGVWVVGKALTPFLGVVSWWSWRADIGLAATSSVWLGLGVAVYARLRQRRRVQAQLQAAELAHAERLRELAAARLLALQARVDPDLLFERLQRVSTELDHEPLRAQARLDALIALLRALQPHAEARVSTLARELQAVQAYARLISQDAQHTERLHVHLDEGLSERPLTPFVLLPLVRGLLQGAGTIWSLDLRGRSDGGTRIQVDALGPDEASTLQAAQALELPALADRLRAVHGPAARLQLDTTPLPRLTLDLPPWPAS</sequence>
<accession>A0A931NJU8</accession>
<feature type="transmembrane region" description="Helical" evidence="1">
    <location>
        <begin position="119"/>
        <end position="139"/>
    </location>
</feature>
<evidence type="ECO:0000256" key="1">
    <source>
        <dbReference type="SAM" id="Phobius"/>
    </source>
</evidence>
<dbReference type="PANTHER" id="PTHR34220">
    <property type="entry name" value="SENSOR HISTIDINE KINASE YPDA"/>
    <property type="match status" value="1"/>
</dbReference>
<evidence type="ECO:0000259" key="2">
    <source>
        <dbReference type="Pfam" id="PF06580"/>
    </source>
</evidence>
<keyword evidence="1" id="KW-0812">Transmembrane</keyword>
<keyword evidence="3" id="KW-0808">Transferase</keyword>
<gene>
    <name evidence="3" type="ORF">I7X39_20830</name>
</gene>
<dbReference type="AlphaFoldDB" id="A0A931NJU8"/>
<dbReference type="InterPro" id="IPR050640">
    <property type="entry name" value="Bact_2-comp_sensor_kinase"/>
</dbReference>
<keyword evidence="4" id="KW-1185">Reference proteome</keyword>
<reference evidence="3" key="1">
    <citation type="submission" date="2020-12" db="EMBL/GenBank/DDBJ databases">
        <title>The genome sequence of Inhella sp. 1Y17.</title>
        <authorList>
            <person name="Liu Y."/>
        </authorList>
    </citation>
    <scope>NUCLEOTIDE SEQUENCE</scope>
    <source>
        <strain evidence="3">1Y17</strain>
    </source>
</reference>
<dbReference type="PANTHER" id="PTHR34220:SF9">
    <property type="entry name" value="SIGNAL TRANSDUCTION HISTIDINE KINASE INTERNAL REGION DOMAIN-CONTAINING PROTEIN"/>
    <property type="match status" value="1"/>
</dbReference>
<keyword evidence="3" id="KW-0418">Kinase</keyword>
<feature type="transmembrane region" description="Helical" evidence="1">
    <location>
        <begin position="81"/>
        <end position="99"/>
    </location>
</feature>
<dbReference type="Proteomes" id="UP000613266">
    <property type="component" value="Unassembled WGS sequence"/>
</dbReference>
<feature type="domain" description="Signal transduction histidine kinase internal region" evidence="2">
    <location>
        <begin position="166"/>
        <end position="237"/>
    </location>
</feature>
<protein>
    <submittedName>
        <fullName evidence="3">Histidine kinase</fullName>
    </submittedName>
</protein>
<dbReference type="Pfam" id="PF06580">
    <property type="entry name" value="His_kinase"/>
    <property type="match status" value="1"/>
</dbReference>
<feature type="transmembrane region" description="Helical" evidence="1">
    <location>
        <begin position="51"/>
        <end position="69"/>
    </location>
</feature>
<keyword evidence="1" id="KW-1133">Transmembrane helix</keyword>
<evidence type="ECO:0000313" key="3">
    <source>
        <dbReference type="EMBL" id="MBH9579349.1"/>
    </source>
</evidence>
<feature type="transmembrane region" description="Helical" evidence="1">
    <location>
        <begin position="20"/>
        <end position="39"/>
    </location>
</feature>
<name>A0A931NJU8_9BURK</name>